<proteinExistence type="predicted"/>
<protein>
    <submittedName>
        <fullName evidence="2">Uncharacterized protein</fullName>
    </submittedName>
</protein>
<dbReference type="GeneID" id="79178025"/>
<feature type="transmembrane region" description="Helical" evidence="1">
    <location>
        <begin position="12"/>
        <end position="33"/>
    </location>
</feature>
<evidence type="ECO:0000256" key="1">
    <source>
        <dbReference type="SAM" id="Phobius"/>
    </source>
</evidence>
<keyword evidence="1" id="KW-0812">Transmembrane</keyword>
<reference evidence="2 3" key="1">
    <citation type="journal article" date="2013" name="Genome Announc.">
        <title>Genome Sequence of Thalassolituus oleivorans MIL-1 (DSM 14913T).</title>
        <authorList>
            <person name="Golyshin P.N."/>
            <person name="Werner J."/>
            <person name="Chernikova T.N."/>
            <person name="Tran H."/>
            <person name="Ferrer M."/>
            <person name="Yakimov M.M."/>
            <person name="Teeling H."/>
            <person name="Golyshina O.V."/>
        </authorList>
    </citation>
    <scope>NUCLEOTIDE SEQUENCE [LARGE SCALE GENOMIC DNA]</scope>
    <source>
        <strain evidence="2 3">MIL-1</strain>
    </source>
</reference>
<dbReference type="RefSeq" id="WP_015488401.1">
    <property type="nucleotide sequence ID" value="NC_020888.1"/>
</dbReference>
<dbReference type="KEGG" id="tol:TOL_3303"/>
<sequence length="179" mass="19447">MSRKLLVTIHLYLAAFFAPIIVIMAASGGLYLFGVKGEMTRGDSIVVANVQLTKDSAALDDQVRTLLKQAGIDADFEYVKGRGNEAQTRPTSRDYYQIKNLADGVEITAMSPDLQASLMELHKGHGPSLYKWLEKAFAAALILIMLSGLYLGLQSPMLKQKTMVLSGAGLLVFVVLALL</sequence>
<dbReference type="InterPro" id="IPR005625">
    <property type="entry name" value="PepSY-ass_TM"/>
</dbReference>
<evidence type="ECO:0000313" key="3">
    <source>
        <dbReference type="Proteomes" id="UP000011866"/>
    </source>
</evidence>
<dbReference type="HOGENOM" id="CLU_1377540_0_0_6"/>
<keyword evidence="1" id="KW-0472">Membrane</keyword>
<accession>M5DWM0</accession>
<dbReference type="eggNOG" id="COG3182">
    <property type="taxonomic scope" value="Bacteria"/>
</dbReference>
<dbReference type="AlphaFoldDB" id="M5DWM0"/>
<keyword evidence="3" id="KW-1185">Reference proteome</keyword>
<organism evidence="2 3">
    <name type="scientific">Thalassolituus oleivorans MIL-1</name>
    <dbReference type="NCBI Taxonomy" id="1298593"/>
    <lineage>
        <taxon>Bacteria</taxon>
        <taxon>Pseudomonadati</taxon>
        <taxon>Pseudomonadota</taxon>
        <taxon>Gammaproteobacteria</taxon>
        <taxon>Oceanospirillales</taxon>
        <taxon>Oceanospirillaceae</taxon>
        <taxon>Thalassolituus</taxon>
    </lineage>
</organism>
<dbReference type="EMBL" id="HF680312">
    <property type="protein sequence ID" value="CCU73693.1"/>
    <property type="molecule type" value="Genomic_DNA"/>
</dbReference>
<evidence type="ECO:0000313" key="2">
    <source>
        <dbReference type="EMBL" id="CCU73693.1"/>
    </source>
</evidence>
<feature type="transmembrane region" description="Helical" evidence="1">
    <location>
        <begin position="136"/>
        <end position="153"/>
    </location>
</feature>
<gene>
    <name evidence="2" type="ORF">TOL_3303</name>
</gene>
<dbReference type="Pfam" id="PF03929">
    <property type="entry name" value="PepSY_TM"/>
    <property type="match status" value="1"/>
</dbReference>
<keyword evidence="1" id="KW-1133">Transmembrane helix</keyword>
<name>M5DWM0_9GAMM</name>
<dbReference type="Proteomes" id="UP000011866">
    <property type="component" value="Chromosome"/>
</dbReference>